<proteinExistence type="inferred from homology"/>
<dbReference type="GO" id="GO:0003779">
    <property type="term" value="F:actin binding"/>
    <property type="evidence" value="ECO:0007669"/>
    <property type="project" value="UniProtKB-KW"/>
</dbReference>
<evidence type="ECO:0000256" key="5">
    <source>
        <dbReference type="ARBA" id="ARBA00032427"/>
    </source>
</evidence>
<dbReference type="GO" id="GO:0030042">
    <property type="term" value="P:actin filament depolymerization"/>
    <property type="evidence" value="ECO:0007669"/>
    <property type="project" value="InterPro"/>
</dbReference>
<comment type="subcellular location">
    <subcellularLocation>
        <location evidence="1">Nucleus matrix</location>
    </subcellularLocation>
</comment>
<dbReference type="GO" id="GO:0015629">
    <property type="term" value="C:actin cytoskeleton"/>
    <property type="evidence" value="ECO:0007669"/>
    <property type="project" value="InterPro"/>
</dbReference>
<feature type="domain" description="ADF-H" evidence="6">
    <location>
        <begin position="5"/>
        <end position="136"/>
    </location>
</feature>
<dbReference type="InterPro" id="IPR017904">
    <property type="entry name" value="ADF/Cofilin"/>
</dbReference>
<dbReference type="GO" id="GO:0016363">
    <property type="term" value="C:nuclear matrix"/>
    <property type="evidence" value="ECO:0007669"/>
    <property type="project" value="UniProtKB-SubCell"/>
</dbReference>
<protein>
    <recommendedName>
        <fullName evidence="3">Cofilin</fullName>
    </recommendedName>
    <alternativeName>
        <fullName evidence="5">Actin-depolymerizing factor 1</fullName>
    </alternativeName>
</protein>
<gene>
    <name evidence="7" type="primary">COF1</name>
    <name evidence="7" type="ORF">BG015_005104</name>
</gene>
<sequence length="137" mass="15579">MATSGVKVHQNCIDAFLELKLGKTHKYIIYKVSDDLKSIEVVKQSNDADYDNFLKELPEDDCRWAVYDFAYKTADGGDRNKIVFYSWAPDNAKVKAKMLYSSSKEGLRKVLNGLAVEVQGTDLDEVAHETVLEKIRR</sequence>
<dbReference type="Gene3D" id="3.40.20.10">
    <property type="entry name" value="Severin"/>
    <property type="match status" value="1"/>
</dbReference>
<reference evidence="7" key="1">
    <citation type="journal article" date="2020" name="Fungal Divers.">
        <title>Resolving the Mortierellaceae phylogeny through synthesis of multi-gene phylogenetics and phylogenomics.</title>
        <authorList>
            <person name="Vandepol N."/>
            <person name="Liber J."/>
            <person name="Desiro A."/>
            <person name="Na H."/>
            <person name="Kennedy M."/>
            <person name="Barry K."/>
            <person name="Grigoriev I.V."/>
            <person name="Miller A.N."/>
            <person name="O'Donnell K."/>
            <person name="Stajich J.E."/>
            <person name="Bonito G."/>
        </authorList>
    </citation>
    <scope>NUCLEOTIDE SEQUENCE</scope>
    <source>
        <strain evidence="7">NRRL 6426</strain>
    </source>
</reference>
<dbReference type="EMBL" id="JAAAUQ010000237">
    <property type="protein sequence ID" value="KAF9152547.1"/>
    <property type="molecule type" value="Genomic_DNA"/>
</dbReference>
<keyword evidence="4" id="KW-0009">Actin-binding</keyword>
<evidence type="ECO:0000256" key="4">
    <source>
        <dbReference type="ARBA" id="ARBA00023203"/>
    </source>
</evidence>
<comment type="caution">
    <text evidence="7">The sequence shown here is derived from an EMBL/GenBank/DDBJ whole genome shotgun (WGS) entry which is preliminary data.</text>
</comment>
<evidence type="ECO:0000259" key="6">
    <source>
        <dbReference type="PROSITE" id="PS51263"/>
    </source>
</evidence>
<comment type="similarity">
    <text evidence="2">Belongs to the actin-binding proteins ADF family.</text>
</comment>
<keyword evidence="8" id="KW-1185">Reference proteome</keyword>
<dbReference type="Pfam" id="PF00241">
    <property type="entry name" value="Cofilin_ADF"/>
    <property type="match status" value="1"/>
</dbReference>
<dbReference type="OrthoDB" id="10249245at2759"/>
<dbReference type="Proteomes" id="UP000748756">
    <property type="component" value="Unassembled WGS sequence"/>
</dbReference>
<dbReference type="PROSITE" id="PS51263">
    <property type="entry name" value="ADF_H"/>
    <property type="match status" value="1"/>
</dbReference>
<evidence type="ECO:0000256" key="2">
    <source>
        <dbReference type="ARBA" id="ARBA00006844"/>
    </source>
</evidence>
<dbReference type="InterPro" id="IPR029006">
    <property type="entry name" value="ADF-H/Gelsolin-like_dom_sf"/>
</dbReference>
<evidence type="ECO:0000256" key="3">
    <source>
        <dbReference type="ARBA" id="ARBA00015630"/>
    </source>
</evidence>
<accession>A0A9P5S1K7</accession>
<dbReference type="SUPFAM" id="SSF55753">
    <property type="entry name" value="Actin depolymerizing proteins"/>
    <property type="match status" value="1"/>
</dbReference>
<dbReference type="CDD" id="cd11286">
    <property type="entry name" value="ADF_cofilin_like"/>
    <property type="match status" value="1"/>
</dbReference>
<dbReference type="SMART" id="SM00102">
    <property type="entry name" value="ADF"/>
    <property type="match status" value="1"/>
</dbReference>
<evidence type="ECO:0000313" key="7">
    <source>
        <dbReference type="EMBL" id="KAF9152547.1"/>
    </source>
</evidence>
<dbReference type="PANTHER" id="PTHR11913">
    <property type="entry name" value="COFILIN-RELATED"/>
    <property type="match status" value="1"/>
</dbReference>
<evidence type="ECO:0000313" key="8">
    <source>
        <dbReference type="Proteomes" id="UP000748756"/>
    </source>
</evidence>
<name>A0A9P5S1K7_9FUNG</name>
<organism evidence="7 8">
    <name type="scientific">Linnemannia schmuckeri</name>
    <dbReference type="NCBI Taxonomy" id="64567"/>
    <lineage>
        <taxon>Eukaryota</taxon>
        <taxon>Fungi</taxon>
        <taxon>Fungi incertae sedis</taxon>
        <taxon>Mucoromycota</taxon>
        <taxon>Mortierellomycotina</taxon>
        <taxon>Mortierellomycetes</taxon>
        <taxon>Mortierellales</taxon>
        <taxon>Mortierellaceae</taxon>
        <taxon>Linnemannia</taxon>
    </lineage>
</organism>
<evidence type="ECO:0000256" key="1">
    <source>
        <dbReference type="ARBA" id="ARBA00004109"/>
    </source>
</evidence>
<dbReference type="AlphaFoldDB" id="A0A9P5S1K7"/>
<dbReference type="InterPro" id="IPR002108">
    <property type="entry name" value="ADF-H"/>
</dbReference>